<dbReference type="InterPro" id="IPR004089">
    <property type="entry name" value="MCPsignal_dom"/>
</dbReference>
<gene>
    <name evidence="4" type="primary">mcp4_36</name>
    <name evidence="4" type="ORF">GALL_369850</name>
</gene>
<proteinExistence type="predicted"/>
<reference evidence="4" key="1">
    <citation type="submission" date="2016-10" db="EMBL/GenBank/DDBJ databases">
        <title>Sequence of Gallionella enrichment culture.</title>
        <authorList>
            <person name="Poehlein A."/>
            <person name="Muehling M."/>
            <person name="Daniel R."/>
        </authorList>
    </citation>
    <scope>NUCLEOTIDE SEQUENCE</scope>
</reference>
<organism evidence="4">
    <name type="scientific">mine drainage metagenome</name>
    <dbReference type="NCBI Taxonomy" id="410659"/>
    <lineage>
        <taxon>unclassified sequences</taxon>
        <taxon>metagenomes</taxon>
        <taxon>ecological metagenomes</taxon>
    </lineage>
</organism>
<dbReference type="Gene3D" id="1.10.287.950">
    <property type="entry name" value="Methyl-accepting chemotaxis protein"/>
    <property type="match status" value="1"/>
</dbReference>
<name>A0A1J5QMS4_9ZZZZ</name>
<dbReference type="GO" id="GO:0007165">
    <property type="term" value="P:signal transduction"/>
    <property type="evidence" value="ECO:0007669"/>
    <property type="project" value="UniProtKB-KW"/>
</dbReference>
<dbReference type="PROSITE" id="PS50111">
    <property type="entry name" value="CHEMOTAXIS_TRANSDUC_2"/>
    <property type="match status" value="1"/>
</dbReference>
<evidence type="ECO:0000259" key="3">
    <source>
        <dbReference type="PROSITE" id="PS50111"/>
    </source>
</evidence>
<keyword evidence="2" id="KW-0175">Coiled coil</keyword>
<dbReference type="Gene3D" id="1.20.120.30">
    <property type="entry name" value="Aspartate receptor, ligand-binding domain"/>
    <property type="match status" value="1"/>
</dbReference>
<sequence>MDSIKEFLVDEATPALEGDPAANAPALLGGVQEPAAAPANPEGLLARLKADREATLQAVLDLFTGKGDDALLDMGLIDGPQWVRQFSTTKAALLAGADTVRRTTRSLAFAEAKVTGFQAELASLAEHVLDSAQHMMHAARRTQTAEADLQNLVGKAQDTSQNLARSQKELDAVQSEVHDVGGFVTSTRGKLSNFVDSVRTVEQLTAGIQDVANQTNLLALNAAIEAARAGEAGRGFSVVADEVRNLARKTAALTRRIDDITLSIRDGSTDLDRDMGTAMQRIEGVGRLVSKVQSANGEVRRTMDTVLQVASQQREHMTGLVADAEAQQTRGSQASRTLQDLVRQFHLILGSTREARGHLKRGASQIGADTSPGVALRISLAMHDAWIGDLLAAAQTHQAVDLDLPDDRACYFGKWYYGPAQGYFGSNAGFSSTEGVHKKVHQTGQALVEALRCGDLPRTGQLASELEALSGAITERIEALMALVP</sequence>
<dbReference type="Pfam" id="PF00015">
    <property type="entry name" value="MCPsignal"/>
    <property type="match status" value="1"/>
</dbReference>
<accession>A0A1J5QMS4</accession>
<keyword evidence="1" id="KW-0807">Transducer</keyword>
<dbReference type="SMART" id="SM00283">
    <property type="entry name" value="MA"/>
    <property type="match status" value="1"/>
</dbReference>
<evidence type="ECO:0000256" key="2">
    <source>
        <dbReference type="SAM" id="Coils"/>
    </source>
</evidence>
<dbReference type="GO" id="GO:0016020">
    <property type="term" value="C:membrane"/>
    <property type="evidence" value="ECO:0007669"/>
    <property type="project" value="InterPro"/>
</dbReference>
<dbReference type="PANTHER" id="PTHR32089">
    <property type="entry name" value="METHYL-ACCEPTING CHEMOTAXIS PROTEIN MCPB"/>
    <property type="match status" value="1"/>
</dbReference>
<dbReference type="Pfam" id="PF13682">
    <property type="entry name" value="CZB"/>
    <property type="match status" value="1"/>
</dbReference>
<feature type="domain" description="Methyl-accepting transducer" evidence="3">
    <location>
        <begin position="96"/>
        <end position="342"/>
    </location>
</feature>
<evidence type="ECO:0000256" key="1">
    <source>
        <dbReference type="ARBA" id="ARBA00023224"/>
    </source>
</evidence>
<dbReference type="EMBL" id="MLJW01000949">
    <property type="protein sequence ID" value="OIQ81252.1"/>
    <property type="molecule type" value="Genomic_DNA"/>
</dbReference>
<evidence type="ECO:0000313" key="4">
    <source>
        <dbReference type="EMBL" id="OIQ81252.1"/>
    </source>
</evidence>
<dbReference type="PANTHER" id="PTHR32089:SF112">
    <property type="entry name" value="LYSOZYME-LIKE PROTEIN-RELATED"/>
    <property type="match status" value="1"/>
</dbReference>
<comment type="caution">
    <text evidence="4">The sequence shown here is derived from an EMBL/GenBank/DDBJ whole genome shotgun (WGS) entry which is preliminary data.</text>
</comment>
<dbReference type="SUPFAM" id="SSF58104">
    <property type="entry name" value="Methyl-accepting chemotaxis protein (MCP) signaling domain"/>
    <property type="match status" value="1"/>
</dbReference>
<feature type="coiled-coil region" evidence="2">
    <location>
        <begin position="149"/>
        <end position="176"/>
    </location>
</feature>
<dbReference type="InterPro" id="IPR025991">
    <property type="entry name" value="Chemoreceptor_zinc-bind_dom"/>
</dbReference>
<protein>
    <submittedName>
        <fullName evidence="4">Methyl-accepting chemotaxis protein 4</fullName>
    </submittedName>
</protein>
<dbReference type="AlphaFoldDB" id="A0A1J5QMS4"/>